<dbReference type="Pfam" id="PF00408">
    <property type="entry name" value="PGM_PMM_IV"/>
    <property type="match status" value="1"/>
</dbReference>
<dbReference type="PANTHER" id="PTHR45745">
    <property type="entry name" value="PHOSPHOMANNOMUTASE 45A"/>
    <property type="match status" value="1"/>
</dbReference>
<dbReference type="InterPro" id="IPR005844">
    <property type="entry name" value="A-D-PHexomutase_a/b/a-I"/>
</dbReference>
<dbReference type="SUPFAM" id="SSF53738">
    <property type="entry name" value="Phosphoglucomutase, first 3 domains"/>
    <property type="match status" value="3"/>
</dbReference>
<accession>W4LX56</accession>
<evidence type="ECO:0000256" key="4">
    <source>
        <dbReference type="ARBA" id="ARBA00022723"/>
    </source>
</evidence>
<dbReference type="GO" id="GO:0008973">
    <property type="term" value="F:phosphopentomutase activity"/>
    <property type="evidence" value="ECO:0007669"/>
    <property type="project" value="TreeGrafter"/>
</dbReference>
<evidence type="ECO:0000256" key="3">
    <source>
        <dbReference type="ARBA" id="ARBA00022553"/>
    </source>
</evidence>
<dbReference type="Proteomes" id="UP000019140">
    <property type="component" value="Unassembled WGS sequence"/>
</dbReference>
<keyword evidence="3" id="KW-0597">Phosphoprotein</keyword>
<keyword evidence="4" id="KW-0479">Metal-binding</keyword>
<dbReference type="EMBL" id="AZHX01001572">
    <property type="protein sequence ID" value="ETX01962.1"/>
    <property type="molecule type" value="Genomic_DNA"/>
</dbReference>
<comment type="similarity">
    <text evidence="2">Belongs to the phosphohexose mutase family.</text>
</comment>
<keyword evidence="5" id="KW-0460">Magnesium</keyword>
<evidence type="ECO:0000259" key="11">
    <source>
        <dbReference type="Pfam" id="PF02880"/>
    </source>
</evidence>
<evidence type="ECO:0000256" key="5">
    <source>
        <dbReference type="ARBA" id="ARBA00022842"/>
    </source>
</evidence>
<evidence type="ECO:0000313" key="12">
    <source>
        <dbReference type="EMBL" id="ETX01962.1"/>
    </source>
</evidence>
<dbReference type="GO" id="GO:0006166">
    <property type="term" value="P:purine ribonucleoside salvage"/>
    <property type="evidence" value="ECO:0007669"/>
    <property type="project" value="TreeGrafter"/>
</dbReference>
<gene>
    <name evidence="12" type="ORF">ETSY2_36385</name>
</gene>
<feature type="domain" description="Alpha-D-phosphohexomutase C-terminal" evidence="8">
    <location>
        <begin position="555"/>
        <end position="599"/>
    </location>
</feature>
<proteinExistence type="inferred from homology"/>
<dbReference type="PANTHER" id="PTHR45745:SF1">
    <property type="entry name" value="PHOSPHOGLUCOMUTASE 2B-RELATED"/>
    <property type="match status" value="1"/>
</dbReference>
<evidence type="ECO:0000313" key="13">
    <source>
        <dbReference type="Proteomes" id="UP000019140"/>
    </source>
</evidence>
<evidence type="ECO:0000259" key="9">
    <source>
        <dbReference type="Pfam" id="PF02878"/>
    </source>
</evidence>
<comment type="caution">
    <text evidence="12">The sequence shown here is derived from an EMBL/GenBank/DDBJ whole genome shotgun (WGS) entry which is preliminary data.</text>
</comment>
<dbReference type="AlphaFoldDB" id="W4LX56"/>
<dbReference type="Pfam" id="PF02879">
    <property type="entry name" value="PGM_PMM_II"/>
    <property type="match status" value="1"/>
</dbReference>
<name>W4LX56_9BACT</name>
<dbReference type="Gene3D" id="3.30.310.50">
    <property type="entry name" value="Alpha-D-phosphohexomutase, C-terminal domain"/>
    <property type="match status" value="1"/>
</dbReference>
<keyword evidence="6" id="KW-0413">Isomerase</keyword>
<dbReference type="Pfam" id="PF02880">
    <property type="entry name" value="PGM_PMM_III"/>
    <property type="match status" value="1"/>
</dbReference>
<evidence type="ECO:0000259" key="10">
    <source>
        <dbReference type="Pfam" id="PF02879"/>
    </source>
</evidence>
<evidence type="ECO:0000256" key="7">
    <source>
        <dbReference type="SAM" id="MobiDB-lite"/>
    </source>
</evidence>
<feature type="domain" description="Alpha-D-phosphohexomutase alpha/beta/alpha" evidence="10">
    <location>
        <begin position="254"/>
        <end position="345"/>
    </location>
</feature>
<dbReference type="InterPro" id="IPR016055">
    <property type="entry name" value="A-D-PHexomutase_a/b/a-I/II/III"/>
</dbReference>
<dbReference type="GO" id="GO:0005975">
    <property type="term" value="P:carbohydrate metabolic process"/>
    <property type="evidence" value="ECO:0007669"/>
    <property type="project" value="InterPro"/>
</dbReference>
<dbReference type="GO" id="GO:0046872">
    <property type="term" value="F:metal ion binding"/>
    <property type="evidence" value="ECO:0007669"/>
    <property type="project" value="UniProtKB-KW"/>
</dbReference>
<organism evidence="12 13">
    <name type="scientific">Candidatus Entotheonella gemina</name>
    <dbReference type="NCBI Taxonomy" id="1429439"/>
    <lineage>
        <taxon>Bacteria</taxon>
        <taxon>Pseudomonadati</taxon>
        <taxon>Nitrospinota/Tectimicrobiota group</taxon>
        <taxon>Candidatus Tectimicrobiota</taxon>
        <taxon>Candidatus Entotheonellia</taxon>
        <taxon>Candidatus Entotheonellales</taxon>
        <taxon>Candidatus Entotheonellaceae</taxon>
        <taxon>Candidatus Entotheonella</taxon>
    </lineage>
</organism>
<sequence length="735" mass="81366">MAQGFAALPVADHFKQSAQENLARWLEDPIFTPYRAQLDWLIDQQQWSSLLDRFYRMLPFGTGGRRGPVGIGVNRFNPWTLALSVQGHIAYLRERFPDQALSVVIAYDVRVFNDLRGLYNPALPSPLLGMTSRDFANVAAGVYTANGVQVRMLPDASTTYMSTPELSFAIRYLKATSGLNISASHNHPDDSGGKFYNERGGQEVPPHDEAMVRQVERVEHVEMPDFETAKATGLISRIDPEVHEAYVSLNVEQSLAPTKRQARVVFTPLHGTADTSVGAVLQRAGFEVETVAEQATHDGTFPAVPYRAPNPEVPESMQLGMEQARASMADIVMSCDPDADRIGICSRTPEGDYQFLTGNEIAVLITHYKLDQLRHLGELPAHPLVVKTEVTTELLRPITEQCGGNLIGDLLVGFKYHGNVLAQLEQQGRFQYANMPAVEGRLDDFVIGVEESHGILVTPEVRDKDAAGAAVLLSELAAIQHQQGLTLLDYLDDIYRRYGYYANLLTSMVMTGAEGLTQIQTIQDTLRQHPPQEVAGYRVTEVADHWDESGLHGAFLSETDRASRNMLSFRLDNGARAIIRPSGTEPKNKIYIEVPSAPLGAASSREVLARQKARIDAVAQQIADDFTRQMLAIIDIQLPDYALRVSGLVPLDKRLEFAERFMPDLETQVQAIRQGDTTPDAVSQWIDTSLASYGKDARGLVRDAVMAYLEAARQCANAQERLEALTTMERVFFAV</sequence>
<dbReference type="HOGENOM" id="CLU_016950_0_0_7"/>
<evidence type="ECO:0000256" key="6">
    <source>
        <dbReference type="ARBA" id="ARBA00023235"/>
    </source>
</evidence>
<keyword evidence="13" id="KW-1185">Reference proteome</keyword>
<dbReference type="Gene3D" id="3.40.120.10">
    <property type="entry name" value="Alpha-D-Glucose-1,6-Bisphosphate, subunit A, domain 3"/>
    <property type="match status" value="3"/>
</dbReference>
<dbReference type="SUPFAM" id="SSF55957">
    <property type="entry name" value="Phosphoglucomutase, C-terminal domain"/>
    <property type="match status" value="1"/>
</dbReference>
<dbReference type="InterPro" id="IPR005846">
    <property type="entry name" value="A-D-PHexomutase_a/b/a-III"/>
</dbReference>
<protein>
    <recommendedName>
        <fullName evidence="14">Phosphomannomutase</fullName>
    </recommendedName>
</protein>
<evidence type="ECO:0008006" key="14">
    <source>
        <dbReference type="Google" id="ProtNLM"/>
    </source>
</evidence>
<dbReference type="InterPro" id="IPR005843">
    <property type="entry name" value="A-D-PHexomutase_C"/>
</dbReference>
<dbReference type="Pfam" id="PF02878">
    <property type="entry name" value="PGM_PMM_I"/>
    <property type="match status" value="1"/>
</dbReference>
<evidence type="ECO:0000259" key="8">
    <source>
        <dbReference type="Pfam" id="PF00408"/>
    </source>
</evidence>
<reference evidence="12 13" key="1">
    <citation type="journal article" date="2014" name="Nature">
        <title>An environmental bacterial taxon with a large and distinct metabolic repertoire.</title>
        <authorList>
            <person name="Wilson M.C."/>
            <person name="Mori T."/>
            <person name="Ruckert C."/>
            <person name="Uria A.R."/>
            <person name="Helf M.J."/>
            <person name="Takada K."/>
            <person name="Gernert C."/>
            <person name="Steffens U.A."/>
            <person name="Heycke N."/>
            <person name="Schmitt S."/>
            <person name="Rinke C."/>
            <person name="Helfrich E.J."/>
            <person name="Brachmann A.O."/>
            <person name="Gurgui C."/>
            <person name="Wakimoto T."/>
            <person name="Kracht M."/>
            <person name="Crusemann M."/>
            <person name="Hentschel U."/>
            <person name="Abe I."/>
            <person name="Matsunaga S."/>
            <person name="Kalinowski J."/>
            <person name="Takeyama H."/>
            <person name="Piel J."/>
        </authorList>
    </citation>
    <scope>NUCLEOTIDE SEQUENCE [LARGE SCALE GENOMIC DNA]</scope>
    <source>
        <strain evidence="13">TSY2</strain>
    </source>
</reference>
<feature type="domain" description="Alpha-D-phosphohexomutase alpha/beta/alpha" evidence="11">
    <location>
        <begin position="358"/>
        <end position="498"/>
    </location>
</feature>
<feature type="compositionally biased region" description="Basic and acidic residues" evidence="7">
    <location>
        <begin position="186"/>
        <end position="205"/>
    </location>
</feature>
<evidence type="ECO:0000256" key="1">
    <source>
        <dbReference type="ARBA" id="ARBA00001946"/>
    </source>
</evidence>
<feature type="domain" description="Alpha-D-phosphohexomutase alpha/beta/alpha" evidence="9">
    <location>
        <begin position="131"/>
        <end position="219"/>
    </location>
</feature>
<dbReference type="InterPro" id="IPR036900">
    <property type="entry name" value="A-D-PHexomutase_C_sf"/>
</dbReference>
<dbReference type="InterPro" id="IPR005845">
    <property type="entry name" value="A-D-PHexomutase_a/b/a-II"/>
</dbReference>
<comment type="cofactor">
    <cofactor evidence="1">
        <name>Mg(2+)</name>
        <dbReference type="ChEBI" id="CHEBI:18420"/>
    </cofactor>
</comment>
<dbReference type="CDD" id="cd05799">
    <property type="entry name" value="PGM2"/>
    <property type="match status" value="1"/>
</dbReference>
<feature type="region of interest" description="Disordered" evidence="7">
    <location>
        <begin position="183"/>
        <end position="205"/>
    </location>
</feature>
<evidence type="ECO:0000256" key="2">
    <source>
        <dbReference type="ARBA" id="ARBA00010231"/>
    </source>
</evidence>